<dbReference type="AlphaFoldDB" id="A0A409V6S8"/>
<feature type="non-terminal residue" evidence="3">
    <location>
        <position position="108"/>
    </location>
</feature>
<evidence type="ECO:0000313" key="3">
    <source>
        <dbReference type="EMBL" id="OPL20503.1"/>
    </source>
</evidence>
<dbReference type="SUPFAM" id="SSF55073">
    <property type="entry name" value="Nucleotide cyclase"/>
    <property type="match status" value="1"/>
</dbReference>
<dbReference type="InterPro" id="IPR029787">
    <property type="entry name" value="Nucleotide_cyclase"/>
</dbReference>
<accession>A0A409V6S8</accession>
<evidence type="ECO:0000313" key="4">
    <source>
        <dbReference type="Proteomes" id="UP000266721"/>
    </source>
</evidence>
<keyword evidence="4" id="KW-1185">Reference proteome</keyword>
<evidence type="ECO:0000256" key="1">
    <source>
        <dbReference type="ARBA" id="ARBA00023239"/>
    </source>
</evidence>
<evidence type="ECO:0000256" key="2">
    <source>
        <dbReference type="SAM" id="MobiDB-lite"/>
    </source>
</evidence>
<feature type="region of interest" description="Disordered" evidence="2">
    <location>
        <begin position="56"/>
        <end position="108"/>
    </location>
</feature>
<organism evidence="3 4">
    <name type="scientific">Mytilus galloprovincialis</name>
    <name type="common">Mediterranean mussel</name>
    <dbReference type="NCBI Taxonomy" id="29158"/>
    <lineage>
        <taxon>Eukaryota</taxon>
        <taxon>Metazoa</taxon>
        <taxon>Spiralia</taxon>
        <taxon>Lophotrochozoa</taxon>
        <taxon>Mollusca</taxon>
        <taxon>Bivalvia</taxon>
        <taxon>Autobranchia</taxon>
        <taxon>Pteriomorphia</taxon>
        <taxon>Mytilida</taxon>
        <taxon>Mytiloidea</taxon>
        <taxon>Mytilidae</taxon>
        <taxon>Mytilinae</taxon>
        <taxon>Mytilus</taxon>
    </lineage>
</organism>
<dbReference type="EMBL" id="KV606471">
    <property type="protein sequence ID" value="OPL20503.1"/>
    <property type="molecule type" value="Genomic_DNA"/>
</dbReference>
<dbReference type="GO" id="GO:0016829">
    <property type="term" value="F:lyase activity"/>
    <property type="evidence" value="ECO:0007669"/>
    <property type="project" value="UniProtKB-KW"/>
</dbReference>
<feature type="non-terminal residue" evidence="3">
    <location>
        <position position="1"/>
    </location>
</feature>
<reference evidence="3 4" key="1">
    <citation type="journal article" date="2016" name="PLoS ONE">
        <title>A First Insight into the Genome of the Filter-Feeder Mussel Mytilus galloprovincialis.</title>
        <authorList>
            <person name="Murgarella M."/>
            <person name="Puiu D."/>
            <person name="Novoa B."/>
            <person name="Figueras A."/>
            <person name="Posada D."/>
            <person name="Canchaya C."/>
        </authorList>
    </citation>
    <scope>NUCLEOTIDE SEQUENCE [LARGE SCALE GENOMIC DNA]</scope>
    <source>
        <tissue evidence="3">Muscle</tissue>
    </source>
</reference>
<feature type="compositionally biased region" description="Polar residues" evidence="2">
    <location>
        <begin position="84"/>
        <end position="94"/>
    </location>
</feature>
<proteinExistence type="predicted"/>
<gene>
    <name evidence="3" type="ORF">AM593_09953</name>
</gene>
<name>A0A409V6S8_MYTGA</name>
<dbReference type="Gene3D" id="3.30.70.1230">
    <property type="entry name" value="Nucleotide cyclase"/>
    <property type="match status" value="1"/>
</dbReference>
<sequence>MSNFTYEELEHMGGFDCESRGTIPVKGKGDMKTWWLLGHTNDYNKIHDTLVNPVIPQGRLTPIDSSRADVSEADIPESDKSRKISNISTSNDSGYNEKNDNVLPDIDM</sequence>
<keyword evidence="1" id="KW-0456">Lyase</keyword>
<dbReference type="Proteomes" id="UP000266721">
    <property type="component" value="Unassembled WGS sequence"/>
</dbReference>
<protein>
    <submittedName>
        <fullName evidence="3">Uncharacterized protein</fullName>
    </submittedName>
</protein>
<dbReference type="SMR" id="A0A409V6S8"/>